<dbReference type="Pfam" id="PF13813">
    <property type="entry name" value="MBOAT_2"/>
    <property type="match status" value="1"/>
</dbReference>
<comment type="subcellular location">
    <subcellularLocation>
        <location evidence="1">Membrane</location>
        <topology evidence="1">Multi-pass membrane protein</topology>
    </subcellularLocation>
</comment>
<keyword evidence="11" id="KW-1185">Reference proteome</keyword>
<organism evidence="10 11">
    <name type="scientific">Pseudocercospora fijiensis (strain CIRAD86)</name>
    <name type="common">Black leaf streak disease fungus</name>
    <name type="synonym">Mycosphaerella fijiensis</name>
    <dbReference type="NCBI Taxonomy" id="383855"/>
    <lineage>
        <taxon>Eukaryota</taxon>
        <taxon>Fungi</taxon>
        <taxon>Dikarya</taxon>
        <taxon>Ascomycota</taxon>
        <taxon>Pezizomycotina</taxon>
        <taxon>Dothideomycetes</taxon>
        <taxon>Dothideomycetidae</taxon>
        <taxon>Mycosphaerellales</taxon>
        <taxon>Mycosphaerellaceae</taxon>
        <taxon>Pseudocercospora</taxon>
    </lineage>
</organism>
<evidence type="ECO:0000256" key="3">
    <source>
        <dbReference type="ARBA" id="ARBA00007282"/>
    </source>
</evidence>
<evidence type="ECO:0000313" key="10">
    <source>
        <dbReference type="EMBL" id="EME86640.1"/>
    </source>
</evidence>
<feature type="transmembrane region" description="Helical" evidence="8">
    <location>
        <begin position="6"/>
        <end position="26"/>
    </location>
</feature>
<feature type="transmembrane region" description="Helical" evidence="8">
    <location>
        <begin position="277"/>
        <end position="295"/>
    </location>
</feature>
<evidence type="ECO:0000256" key="2">
    <source>
        <dbReference type="ARBA" id="ARBA00005179"/>
    </source>
</evidence>
<keyword evidence="7 8" id="KW-0472">Membrane</keyword>
<dbReference type="KEGG" id="pfj:MYCFIDRAFT_194639"/>
<reference evidence="10 11" key="1">
    <citation type="journal article" date="2012" name="PLoS Pathog.">
        <title>Diverse lifestyles and strategies of plant pathogenesis encoded in the genomes of eighteen Dothideomycetes fungi.</title>
        <authorList>
            <person name="Ohm R.A."/>
            <person name="Feau N."/>
            <person name="Henrissat B."/>
            <person name="Schoch C.L."/>
            <person name="Horwitz B.A."/>
            <person name="Barry K.W."/>
            <person name="Condon B.J."/>
            <person name="Copeland A.C."/>
            <person name="Dhillon B."/>
            <person name="Glaser F."/>
            <person name="Hesse C.N."/>
            <person name="Kosti I."/>
            <person name="LaButti K."/>
            <person name="Lindquist E.A."/>
            <person name="Lucas S."/>
            <person name="Salamov A.A."/>
            <person name="Bradshaw R.E."/>
            <person name="Ciuffetti L."/>
            <person name="Hamelin R.C."/>
            <person name="Kema G.H.J."/>
            <person name="Lawrence C."/>
            <person name="Scott J.A."/>
            <person name="Spatafora J.W."/>
            <person name="Turgeon B.G."/>
            <person name="de Wit P.J.G.M."/>
            <person name="Zhong S."/>
            <person name="Goodwin S.B."/>
            <person name="Grigoriev I.V."/>
        </authorList>
    </citation>
    <scope>NUCLEOTIDE SEQUENCE [LARGE SCALE GENOMIC DNA]</scope>
    <source>
        <strain evidence="10 11">CIRAD86</strain>
    </source>
</reference>
<comment type="pathway">
    <text evidence="2">Secondary metabolite biosynthesis.</text>
</comment>
<dbReference type="VEuPathDB" id="FungiDB:MYCFIDRAFT_194639"/>
<dbReference type="EMBL" id="KB446556">
    <property type="protein sequence ID" value="EME86640.1"/>
    <property type="molecule type" value="Genomic_DNA"/>
</dbReference>
<comment type="similarity">
    <text evidence="3">Belongs to the wax synthase family.</text>
</comment>
<evidence type="ECO:0000313" key="11">
    <source>
        <dbReference type="Proteomes" id="UP000016932"/>
    </source>
</evidence>
<keyword evidence="5 8" id="KW-0812">Transmembrane</keyword>
<dbReference type="GO" id="GO:0008374">
    <property type="term" value="F:O-acyltransferase activity"/>
    <property type="evidence" value="ECO:0007669"/>
    <property type="project" value="InterPro"/>
</dbReference>
<dbReference type="Proteomes" id="UP000016932">
    <property type="component" value="Unassembled WGS sequence"/>
</dbReference>
<dbReference type="PANTHER" id="PTHR31595:SF57">
    <property type="entry name" value="OS04G0481900 PROTEIN"/>
    <property type="match status" value="1"/>
</dbReference>
<dbReference type="AlphaFoldDB" id="M2Z9W5"/>
<evidence type="ECO:0000256" key="8">
    <source>
        <dbReference type="SAM" id="Phobius"/>
    </source>
</evidence>
<dbReference type="eggNOG" id="ENOG502SX0Z">
    <property type="taxonomic scope" value="Eukaryota"/>
</dbReference>
<feature type="transmembrane region" description="Helical" evidence="8">
    <location>
        <begin position="346"/>
        <end position="364"/>
    </location>
</feature>
<dbReference type="HOGENOM" id="CLU_051221_1_0_1"/>
<proteinExistence type="inferred from homology"/>
<feature type="domain" description="Wax synthase" evidence="9">
    <location>
        <begin position="225"/>
        <end position="310"/>
    </location>
</feature>
<dbReference type="InterPro" id="IPR032805">
    <property type="entry name" value="Wax_synthase_dom"/>
</dbReference>
<name>M2Z9W5_PSEFD</name>
<dbReference type="InterPro" id="IPR044851">
    <property type="entry name" value="Wax_synthase"/>
</dbReference>
<accession>M2Z9W5</accession>
<evidence type="ECO:0000256" key="6">
    <source>
        <dbReference type="ARBA" id="ARBA00022989"/>
    </source>
</evidence>
<dbReference type="GO" id="GO:0006629">
    <property type="term" value="P:lipid metabolic process"/>
    <property type="evidence" value="ECO:0007669"/>
    <property type="project" value="InterPro"/>
</dbReference>
<dbReference type="OrthoDB" id="3646338at2759"/>
<evidence type="ECO:0000256" key="4">
    <source>
        <dbReference type="ARBA" id="ARBA00022679"/>
    </source>
</evidence>
<feature type="transmembrane region" description="Helical" evidence="8">
    <location>
        <begin position="307"/>
        <end position="326"/>
    </location>
</feature>
<keyword evidence="4" id="KW-0808">Transferase</keyword>
<dbReference type="RefSeq" id="XP_007923848.1">
    <property type="nucleotide sequence ID" value="XM_007925657.1"/>
</dbReference>
<dbReference type="PANTHER" id="PTHR31595">
    <property type="entry name" value="LONG-CHAIN-ALCOHOL O-FATTY-ACYLTRANSFERASE 3-RELATED"/>
    <property type="match status" value="1"/>
</dbReference>
<evidence type="ECO:0000259" key="9">
    <source>
        <dbReference type="Pfam" id="PF13813"/>
    </source>
</evidence>
<protein>
    <recommendedName>
        <fullName evidence="9">Wax synthase domain-containing protein</fullName>
    </recommendedName>
</protein>
<dbReference type="GeneID" id="19335394"/>
<evidence type="ECO:0000256" key="1">
    <source>
        <dbReference type="ARBA" id="ARBA00004141"/>
    </source>
</evidence>
<evidence type="ECO:0000256" key="7">
    <source>
        <dbReference type="ARBA" id="ARBA00023136"/>
    </source>
</evidence>
<dbReference type="GO" id="GO:0016020">
    <property type="term" value="C:membrane"/>
    <property type="evidence" value="ECO:0007669"/>
    <property type="project" value="UniProtKB-SubCell"/>
</dbReference>
<sequence>MLAYTISWALLCPTLSAIFFGITLHTSNQNRRYWLLLPLIIFPILSLNSARDLGLPIGIRTLWTHGVLLYMLHATSLLFIEKWPSPIPSNGLSLWHFKVSTTLRLWTNFRMIERQKPSQKTIKSQSRLAFILLQTLKLTIYYYLHITLIPTFTQATLGTIESKDLAVSKFQLFNFTTLTLRDSAIRTYFSLYWIWESFIHLDSFHTIFSITSVATGIDQPSSCATPLFGHPHQATSIRNFWSKFWHRLIARSGSNYGRLVATNILKLQPGSQIHDPVVAFVAFGISGLIHSFVAWQHHSKSWDRDVWWFLVNFVVGGLEKTVMTCVRGVAKRFGVSRELRRLEESWFGCLFGYVWVLGFFWWSVPFWQYPRLEERALRLEWWNGYAERLRAIKERREAAA</sequence>
<gene>
    <name evidence="10" type="ORF">MYCFIDRAFT_194639</name>
</gene>
<evidence type="ECO:0000256" key="5">
    <source>
        <dbReference type="ARBA" id="ARBA00022692"/>
    </source>
</evidence>
<feature type="transmembrane region" description="Helical" evidence="8">
    <location>
        <begin position="33"/>
        <end position="50"/>
    </location>
</feature>
<keyword evidence="6 8" id="KW-1133">Transmembrane helix</keyword>